<evidence type="ECO:0000313" key="1">
    <source>
        <dbReference type="EMBL" id="GBL74607.1"/>
    </source>
</evidence>
<organism evidence="1 2">
    <name type="scientific">Araneus ventricosus</name>
    <name type="common">Orbweaver spider</name>
    <name type="synonym">Epeira ventricosa</name>
    <dbReference type="NCBI Taxonomy" id="182803"/>
    <lineage>
        <taxon>Eukaryota</taxon>
        <taxon>Metazoa</taxon>
        <taxon>Ecdysozoa</taxon>
        <taxon>Arthropoda</taxon>
        <taxon>Chelicerata</taxon>
        <taxon>Arachnida</taxon>
        <taxon>Araneae</taxon>
        <taxon>Araneomorphae</taxon>
        <taxon>Entelegynae</taxon>
        <taxon>Araneoidea</taxon>
        <taxon>Araneidae</taxon>
        <taxon>Araneus</taxon>
    </lineage>
</organism>
<dbReference type="PANTHER" id="PTHR46114">
    <property type="entry name" value="APPLE DOMAIN-CONTAINING PROTEIN"/>
    <property type="match status" value="1"/>
</dbReference>
<accession>A0A4Y2A4Z1</accession>
<gene>
    <name evidence="1" type="ORF">AVEN_235514_1</name>
</gene>
<dbReference type="Proteomes" id="UP000499080">
    <property type="component" value="Unassembled WGS sequence"/>
</dbReference>
<comment type="caution">
    <text evidence="1">The sequence shown here is derived from an EMBL/GenBank/DDBJ whole genome shotgun (WGS) entry which is preliminary data.</text>
</comment>
<sequence>MPCDPHKWRLFIDSSKTSLKVVLLANGKDLPSVAVAYSVDMKETHENISRILDKICYHDYNWKLSAELKVVALLTGLQTGYTKYRYFLCERDSRARDKHYIVRKWPRRETFTPGQKNVVHDPLVPKENIYLPPLYIKLGLIKQFVKAMDKTGDGFNFLKTKFLRLSEAKIK</sequence>
<keyword evidence="2" id="KW-1185">Reference proteome</keyword>
<dbReference type="EMBL" id="BGPR01000005">
    <property type="protein sequence ID" value="GBL74607.1"/>
    <property type="molecule type" value="Genomic_DNA"/>
</dbReference>
<reference evidence="1 2" key="1">
    <citation type="journal article" date="2019" name="Sci. Rep.">
        <title>Orb-weaving spider Araneus ventricosus genome elucidates the spidroin gene catalogue.</title>
        <authorList>
            <person name="Kono N."/>
            <person name="Nakamura H."/>
            <person name="Ohtoshi R."/>
            <person name="Moran D.A.P."/>
            <person name="Shinohara A."/>
            <person name="Yoshida Y."/>
            <person name="Fujiwara M."/>
            <person name="Mori M."/>
            <person name="Tomita M."/>
            <person name="Arakawa K."/>
        </authorList>
    </citation>
    <scope>NUCLEOTIDE SEQUENCE [LARGE SCALE GENOMIC DNA]</scope>
</reference>
<dbReference type="PANTHER" id="PTHR46114:SF1">
    <property type="entry name" value="ZAD DOMAIN-CONTAINING PROTEIN"/>
    <property type="match status" value="1"/>
</dbReference>
<proteinExistence type="predicted"/>
<dbReference type="AlphaFoldDB" id="A0A4Y2A4Z1"/>
<dbReference type="OrthoDB" id="7999790at2759"/>
<name>A0A4Y2A4Z1_ARAVE</name>
<protein>
    <submittedName>
        <fullName evidence="1">Uncharacterized protein</fullName>
    </submittedName>
</protein>
<evidence type="ECO:0000313" key="2">
    <source>
        <dbReference type="Proteomes" id="UP000499080"/>
    </source>
</evidence>